<dbReference type="KEGG" id="aab:A4R43_40555"/>
<keyword evidence="1" id="KW-0472">Membrane</keyword>
<evidence type="ECO:0000313" key="2">
    <source>
        <dbReference type="EMBL" id="AXB47963.1"/>
    </source>
</evidence>
<protein>
    <submittedName>
        <fullName evidence="2">Uncharacterized protein</fullName>
    </submittedName>
</protein>
<accession>A0A344LIT9</accession>
<feature type="transmembrane region" description="Helical" evidence="1">
    <location>
        <begin position="20"/>
        <end position="39"/>
    </location>
</feature>
<keyword evidence="1" id="KW-0812">Transmembrane</keyword>
<sequence length="59" mass="6016">MSSSSNSARSPDTDGEAQFGGLILCFFGLSVLGFGISLFGKKKFKPRPAAPAPPGNNAA</sequence>
<dbReference type="RefSeq" id="WP_113697031.1">
    <property type="nucleotide sequence ID" value="NZ_CP015163.1"/>
</dbReference>
<dbReference type="Proteomes" id="UP000250434">
    <property type="component" value="Chromosome"/>
</dbReference>
<proteinExistence type="predicted"/>
<gene>
    <name evidence="2" type="ORF">A4R43_40555</name>
</gene>
<keyword evidence="1" id="KW-1133">Transmembrane helix</keyword>
<name>A0A344LIT9_9PSEU</name>
<dbReference type="OrthoDB" id="4566568at2"/>
<dbReference type="AlphaFoldDB" id="A0A344LIT9"/>
<evidence type="ECO:0000256" key="1">
    <source>
        <dbReference type="SAM" id="Phobius"/>
    </source>
</evidence>
<organism evidence="2 3">
    <name type="scientific">Amycolatopsis albispora</name>
    <dbReference type="NCBI Taxonomy" id="1804986"/>
    <lineage>
        <taxon>Bacteria</taxon>
        <taxon>Bacillati</taxon>
        <taxon>Actinomycetota</taxon>
        <taxon>Actinomycetes</taxon>
        <taxon>Pseudonocardiales</taxon>
        <taxon>Pseudonocardiaceae</taxon>
        <taxon>Amycolatopsis</taxon>
    </lineage>
</organism>
<evidence type="ECO:0000313" key="3">
    <source>
        <dbReference type="Proteomes" id="UP000250434"/>
    </source>
</evidence>
<dbReference type="EMBL" id="CP015163">
    <property type="protein sequence ID" value="AXB47963.1"/>
    <property type="molecule type" value="Genomic_DNA"/>
</dbReference>
<keyword evidence="3" id="KW-1185">Reference proteome</keyword>
<reference evidence="2 3" key="1">
    <citation type="submission" date="2016-04" db="EMBL/GenBank/DDBJ databases">
        <title>Complete genome sequence and analysis of deep-sea sediment isolate, Amycolatopsis sp. WP1.</title>
        <authorList>
            <person name="Wang H."/>
            <person name="Chen S."/>
            <person name="Wu Q."/>
        </authorList>
    </citation>
    <scope>NUCLEOTIDE SEQUENCE [LARGE SCALE GENOMIC DNA]</scope>
    <source>
        <strain evidence="2 3">WP1</strain>
    </source>
</reference>